<sequence length="122" mass="14537">MIQVRIKRVFDPEEASDGFRVLVDRLWPRGIRKEQLLYDAWAKDITPSPPLRQWFHQDETGHWVEFVQKYRQELSENPAVEEFIDRLRGQQTVTLLYASKNATSNHALILQEFLTKRLNQRS</sequence>
<proteinExistence type="predicted"/>
<dbReference type="RefSeq" id="WP_074449296.1">
    <property type="nucleotide sequence ID" value="NZ_FMMM01000014.1"/>
</dbReference>
<dbReference type="EMBL" id="FMMM01000014">
    <property type="protein sequence ID" value="SCQ17957.1"/>
    <property type="molecule type" value="Genomic_DNA"/>
</dbReference>
<dbReference type="AlphaFoldDB" id="A0A1D3UCS1"/>
<dbReference type="InterPro" id="IPR052552">
    <property type="entry name" value="YeaO-like"/>
</dbReference>
<organism evidence="1 2">
    <name type="scientific">Tannerella forsythia</name>
    <name type="common">Bacteroides forsythus</name>
    <dbReference type="NCBI Taxonomy" id="28112"/>
    <lineage>
        <taxon>Bacteria</taxon>
        <taxon>Pseudomonadati</taxon>
        <taxon>Bacteroidota</taxon>
        <taxon>Bacteroidia</taxon>
        <taxon>Bacteroidales</taxon>
        <taxon>Tannerellaceae</taxon>
        <taxon>Tannerella</taxon>
    </lineage>
</organism>
<dbReference type="Proteomes" id="UP000182057">
    <property type="component" value="Unassembled WGS sequence"/>
</dbReference>
<name>A0A1D3UCS1_TANFO</name>
<dbReference type="PANTHER" id="PTHR36849:SF1">
    <property type="entry name" value="CYTOPLASMIC PROTEIN"/>
    <property type="match status" value="1"/>
</dbReference>
<dbReference type="Pfam" id="PF22752">
    <property type="entry name" value="DUF488-N3i"/>
    <property type="match status" value="1"/>
</dbReference>
<evidence type="ECO:0000313" key="1">
    <source>
        <dbReference type="EMBL" id="SCQ17957.1"/>
    </source>
</evidence>
<accession>A0A1D3UCS1</accession>
<dbReference type="OrthoDB" id="9790745at2"/>
<protein>
    <recommendedName>
        <fullName evidence="3">DUF488 family protein</fullName>
    </recommendedName>
</protein>
<gene>
    <name evidence="1" type="ORF">TFUB20_00182</name>
</gene>
<reference evidence="1 2" key="1">
    <citation type="submission" date="2016-09" db="EMBL/GenBank/DDBJ databases">
        <authorList>
            <person name="Capua I."/>
            <person name="De Benedictis P."/>
            <person name="Joannis T."/>
            <person name="Lombin L.H."/>
            <person name="Cattoli G."/>
        </authorList>
    </citation>
    <scope>NUCLEOTIDE SEQUENCE [LARGE SCALE GENOMIC DNA]</scope>
    <source>
        <strain evidence="1 2">UB20</strain>
    </source>
</reference>
<dbReference type="PANTHER" id="PTHR36849">
    <property type="entry name" value="CYTOPLASMIC PROTEIN-RELATED"/>
    <property type="match status" value="1"/>
</dbReference>
<evidence type="ECO:0000313" key="2">
    <source>
        <dbReference type="Proteomes" id="UP000182057"/>
    </source>
</evidence>
<evidence type="ECO:0008006" key="3">
    <source>
        <dbReference type="Google" id="ProtNLM"/>
    </source>
</evidence>